<feature type="region of interest" description="Disordered" evidence="3">
    <location>
        <begin position="135"/>
        <end position="155"/>
    </location>
</feature>
<feature type="compositionally biased region" description="Low complexity" evidence="3">
    <location>
        <begin position="221"/>
        <end position="237"/>
    </location>
</feature>
<feature type="coiled-coil region" evidence="2">
    <location>
        <begin position="313"/>
        <end position="340"/>
    </location>
</feature>
<feature type="compositionally biased region" description="Basic and acidic residues" evidence="3">
    <location>
        <begin position="19"/>
        <end position="36"/>
    </location>
</feature>
<dbReference type="AlphaFoldDB" id="A0AAD8XXK8"/>
<feature type="compositionally biased region" description="Basic and acidic residues" evidence="3">
    <location>
        <begin position="531"/>
        <end position="547"/>
    </location>
</feature>
<feature type="compositionally biased region" description="Acidic residues" evidence="3">
    <location>
        <begin position="242"/>
        <end position="254"/>
    </location>
</feature>
<feature type="compositionally biased region" description="Low complexity" evidence="3">
    <location>
        <begin position="746"/>
        <end position="780"/>
    </location>
</feature>
<feature type="region of interest" description="Disordered" evidence="3">
    <location>
        <begin position="524"/>
        <end position="726"/>
    </location>
</feature>
<evidence type="ECO:0000313" key="5">
    <source>
        <dbReference type="Proteomes" id="UP001224775"/>
    </source>
</evidence>
<proteinExistence type="predicted"/>
<comment type="caution">
    <text evidence="4">The sequence shown here is derived from an EMBL/GenBank/DDBJ whole genome shotgun (WGS) entry which is preliminary data.</text>
</comment>
<dbReference type="Proteomes" id="UP001224775">
    <property type="component" value="Unassembled WGS sequence"/>
</dbReference>
<feature type="compositionally biased region" description="Basic and acidic residues" evidence="3">
    <location>
        <begin position="694"/>
        <end position="708"/>
    </location>
</feature>
<dbReference type="PANTHER" id="PTHR43215">
    <property type="entry name" value="RADIAL SPOKE HEAD 1 HOMOLOG"/>
    <property type="match status" value="1"/>
</dbReference>
<feature type="compositionally biased region" description="Basic residues" evidence="3">
    <location>
        <begin position="42"/>
        <end position="54"/>
    </location>
</feature>
<organism evidence="4 5">
    <name type="scientific">Skeletonema marinoi</name>
    <dbReference type="NCBI Taxonomy" id="267567"/>
    <lineage>
        <taxon>Eukaryota</taxon>
        <taxon>Sar</taxon>
        <taxon>Stramenopiles</taxon>
        <taxon>Ochrophyta</taxon>
        <taxon>Bacillariophyta</taxon>
        <taxon>Coscinodiscophyceae</taxon>
        <taxon>Thalassiosirophycidae</taxon>
        <taxon>Thalassiosirales</taxon>
        <taxon>Skeletonemataceae</taxon>
        <taxon>Skeletonema</taxon>
        <taxon>Skeletonema marinoi-dohrnii complex</taxon>
    </lineage>
</organism>
<name>A0AAD8XXK8_9STRA</name>
<feature type="region of interest" description="Disordered" evidence="3">
    <location>
        <begin position="744"/>
        <end position="842"/>
    </location>
</feature>
<protein>
    <submittedName>
        <fullName evidence="4">Uncharacterized protein</fullName>
    </submittedName>
</protein>
<feature type="compositionally biased region" description="Low complexity" evidence="3">
    <location>
        <begin position="657"/>
        <end position="683"/>
    </location>
</feature>
<accession>A0AAD8XXK8</accession>
<dbReference type="InterPro" id="IPR003409">
    <property type="entry name" value="MORN"/>
</dbReference>
<gene>
    <name evidence="4" type="ORF">QTG54_013711</name>
</gene>
<feature type="compositionally biased region" description="Polar residues" evidence="3">
    <location>
        <begin position="684"/>
        <end position="693"/>
    </location>
</feature>
<feature type="compositionally biased region" description="Basic and acidic residues" evidence="3">
    <location>
        <begin position="809"/>
        <end position="822"/>
    </location>
</feature>
<dbReference type="Pfam" id="PF02493">
    <property type="entry name" value="MORN"/>
    <property type="match status" value="3"/>
</dbReference>
<keyword evidence="5" id="KW-1185">Reference proteome</keyword>
<evidence type="ECO:0000313" key="4">
    <source>
        <dbReference type="EMBL" id="KAK1735548.1"/>
    </source>
</evidence>
<keyword evidence="2" id="KW-0175">Coiled coil</keyword>
<dbReference type="SMART" id="SM00698">
    <property type="entry name" value="MORN"/>
    <property type="match status" value="3"/>
</dbReference>
<feature type="compositionally biased region" description="Basic and acidic residues" evidence="3">
    <location>
        <begin position="562"/>
        <end position="578"/>
    </location>
</feature>
<feature type="compositionally biased region" description="Basic and acidic residues" evidence="3">
    <location>
        <begin position="135"/>
        <end position="151"/>
    </location>
</feature>
<sequence length="1072" mass="120193">MTEQMHYATYGRGRRRRVKLGDAKGHLRERMQEVKSEQCTSSRRKYTQTSRRSKSPTPTKVRRNCSASPTRRRPSVQKNSGKQRIDPVHAHSDRKPRLVKSTSLDARPRQQYKQKQQEFHRQMSGFDFFEEKTAQNSKFDSEAKPKSDNNNKKRGAKFVKSAKSFFKDKMHCVPSIVISGSTCKRYSYFFQSKFQSDAGSICYQSDRENTGTVISNETADSKSSSSSDECSSEGGESIVEREEVDMYSEQEDDSEMSHELGSGYGSHSERLSSLTFSQDAYEGKKSSGFFDDDNDSPADHANDDQIMKFTKELIILLDENEELRGNINDLRKEFEAMLKQMQAIADGNEETFGEDQSIQTDDTRVSHCLSKIDKLKLEALEKFKEVAENHRDDKDKELAKRERDIKSFEVCIEDLLCENERLFNNVVTLSKEREDILKEVESLRQQKQEDHASSDASIAASGCTIPHFMLTDEKEAKCQHVNLDTIALLLKKMKISSTSIDNEDAPTEAEDDIISLVSKIMTQQHHRGERRHHELDLPVVPEDKQEEGTSYDGVSTEGELSSCKEGRDEKSSEVKCDDEMGPDVEDNISEADDDDYSSGTDDDDYISGADDDDFIGSSTCSDSAYDDSEGPQEYEVSADSLLDKKSAFAPNNHGDDSSGSGSLEVIYEYYSSSGSESEGSGSSASVQHQGHNSDSGHKQDVDHSRQDSSQDSDFYDDGDHPIGSNSIFTAEYSFGSIESADYYYQSSRSRSASASRTTRSSSASRARSASRSRSSASRSRSASRPRSSRRDRVQIVSRRHSSSVKRSSSKRESKEDEDKSITHSENTAQEEEITNAINSQLDPMLFNKPTRARTMSTCASISASDSAGSTPTFPSFSSDSTKEHKAITITVVCRSSRHISFPSTREHTFVSFFTVSMRKKKVDAVLEEQLNASNIVCSQNNSTKKNKKYTGEFNEDGQRHGYGIYTSRNGNEYRGEWHQNKREGLGVVKVGNGDVFEGQFESNLKNGVGVYHYQDGDLDLSRYESDHRVGQSLRWSADRQHAFLLTEEPSVKEISLTKAAAIALKMGIVVAY</sequence>
<evidence type="ECO:0000256" key="1">
    <source>
        <dbReference type="ARBA" id="ARBA00022737"/>
    </source>
</evidence>
<feature type="region of interest" description="Disordered" evidence="3">
    <location>
        <begin position="215"/>
        <end position="269"/>
    </location>
</feature>
<dbReference type="Gene3D" id="2.20.110.10">
    <property type="entry name" value="Histone H3 K4-specific methyltransferase SET7/9 N-terminal domain"/>
    <property type="match status" value="2"/>
</dbReference>
<feature type="region of interest" description="Disordered" evidence="3">
    <location>
        <begin position="1"/>
        <end position="119"/>
    </location>
</feature>
<feature type="compositionally biased region" description="Basic and acidic residues" evidence="3">
    <location>
        <begin position="83"/>
        <end position="96"/>
    </location>
</feature>
<dbReference type="PANTHER" id="PTHR43215:SF14">
    <property type="entry name" value="RADIAL SPOKE HEAD 1 HOMOLOG"/>
    <property type="match status" value="1"/>
</dbReference>
<evidence type="ECO:0000256" key="3">
    <source>
        <dbReference type="SAM" id="MobiDB-lite"/>
    </source>
</evidence>
<keyword evidence="1" id="KW-0677">Repeat</keyword>
<feature type="coiled-coil region" evidence="2">
    <location>
        <begin position="380"/>
        <end position="446"/>
    </location>
</feature>
<dbReference type="SUPFAM" id="SSF82185">
    <property type="entry name" value="Histone H3 K4-specific methyltransferase SET7/9 N-terminal domain"/>
    <property type="match status" value="1"/>
</dbReference>
<dbReference type="EMBL" id="JATAAI010000033">
    <property type="protein sequence ID" value="KAK1735548.1"/>
    <property type="molecule type" value="Genomic_DNA"/>
</dbReference>
<feature type="compositionally biased region" description="Acidic residues" evidence="3">
    <location>
        <begin position="579"/>
        <end position="614"/>
    </location>
</feature>
<reference evidence="4" key="1">
    <citation type="submission" date="2023-06" db="EMBL/GenBank/DDBJ databases">
        <title>Survivors Of The Sea: Transcriptome response of Skeletonema marinoi to long-term dormancy.</title>
        <authorList>
            <person name="Pinder M.I.M."/>
            <person name="Kourtchenko O."/>
            <person name="Robertson E.K."/>
            <person name="Larsson T."/>
            <person name="Maumus F."/>
            <person name="Osuna-Cruz C.M."/>
            <person name="Vancaester E."/>
            <person name="Stenow R."/>
            <person name="Vandepoele K."/>
            <person name="Ploug H."/>
            <person name="Bruchert V."/>
            <person name="Godhe A."/>
            <person name="Topel M."/>
        </authorList>
    </citation>
    <scope>NUCLEOTIDE SEQUENCE</scope>
    <source>
        <strain evidence="4">R05AC</strain>
    </source>
</reference>
<evidence type="ECO:0000256" key="2">
    <source>
        <dbReference type="SAM" id="Coils"/>
    </source>
</evidence>